<protein>
    <recommendedName>
        <fullName evidence="3">glucose-1-phosphate thymidylyltransferase</fullName>
        <ecNumber evidence="3">2.7.7.24</ecNumber>
    </recommendedName>
</protein>
<evidence type="ECO:0000256" key="7">
    <source>
        <dbReference type="ARBA" id="ARBA00022842"/>
    </source>
</evidence>
<evidence type="ECO:0000256" key="8">
    <source>
        <dbReference type="ARBA" id="ARBA00049336"/>
    </source>
</evidence>
<comment type="catalytic activity">
    <reaction evidence="8">
        <text>dTTP + alpha-D-glucose 1-phosphate + H(+) = dTDP-alpha-D-glucose + diphosphate</text>
        <dbReference type="Rhea" id="RHEA:15225"/>
        <dbReference type="ChEBI" id="CHEBI:15378"/>
        <dbReference type="ChEBI" id="CHEBI:33019"/>
        <dbReference type="ChEBI" id="CHEBI:37568"/>
        <dbReference type="ChEBI" id="CHEBI:57477"/>
        <dbReference type="ChEBI" id="CHEBI:58601"/>
        <dbReference type="EC" id="2.7.7.24"/>
    </reaction>
</comment>
<dbReference type="GO" id="GO:0008879">
    <property type="term" value="F:glucose-1-phosphate thymidylyltransferase activity"/>
    <property type="evidence" value="ECO:0007669"/>
    <property type="project" value="UniProtKB-EC"/>
</dbReference>
<evidence type="ECO:0000259" key="9">
    <source>
        <dbReference type="Pfam" id="PF00483"/>
    </source>
</evidence>
<dbReference type="InterPro" id="IPR029044">
    <property type="entry name" value="Nucleotide-diphossugar_trans"/>
</dbReference>
<organism evidence="10 11">
    <name type="scientific">Candidatus Iainarchaeum sp</name>
    <dbReference type="NCBI Taxonomy" id="3101447"/>
    <lineage>
        <taxon>Archaea</taxon>
        <taxon>Candidatus Iainarchaeota</taxon>
        <taxon>Candidatus Iainarchaeia</taxon>
        <taxon>Candidatus Iainarchaeales</taxon>
        <taxon>Candidatus Iainarchaeaceae</taxon>
        <taxon>Candidatus Iainarchaeum</taxon>
    </lineage>
</organism>
<name>A0A7J4IVU5_9ARCH</name>
<keyword evidence="4 10" id="KW-0808">Transferase</keyword>
<evidence type="ECO:0000256" key="6">
    <source>
        <dbReference type="ARBA" id="ARBA00022723"/>
    </source>
</evidence>
<proteinExistence type="inferred from homology"/>
<dbReference type="InterPro" id="IPR005835">
    <property type="entry name" value="NTP_transferase_dom"/>
</dbReference>
<evidence type="ECO:0000313" key="11">
    <source>
        <dbReference type="Proteomes" id="UP000565078"/>
    </source>
</evidence>
<keyword evidence="7" id="KW-0460">Magnesium</keyword>
<keyword evidence="5" id="KW-0548">Nucleotidyltransferase</keyword>
<evidence type="ECO:0000313" key="10">
    <source>
        <dbReference type="EMBL" id="HIH09592.1"/>
    </source>
</evidence>
<keyword evidence="6" id="KW-0479">Metal-binding</keyword>
<evidence type="ECO:0000256" key="2">
    <source>
        <dbReference type="ARBA" id="ARBA00010480"/>
    </source>
</evidence>
<dbReference type="EC" id="2.7.7.24" evidence="3"/>
<dbReference type="EMBL" id="DUGC01000050">
    <property type="protein sequence ID" value="HIH09592.1"/>
    <property type="molecule type" value="Genomic_DNA"/>
</dbReference>
<evidence type="ECO:0000256" key="1">
    <source>
        <dbReference type="ARBA" id="ARBA00001946"/>
    </source>
</evidence>
<evidence type="ECO:0000256" key="3">
    <source>
        <dbReference type="ARBA" id="ARBA00012461"/>
    </source>
</evidence>
<dbReference type="PANTHER" id="PTHR43532">
    <property type="entry name" value="GLUCOSE-1-PHOSPHATE THYMIDYLYLTRANSFERASE"/>
    <property type="match status" value="1"/>
</dbReference>
<dbReference type="AlphaFoldDB" id="A0A7J4IVU5"/>
<dbReference type="Gene3D" id="3.90.550.10">
    <property type="entry name" value="Spore Coat Polysaccharide Biosynthesis Protein SpsA, Chain A"/>
    <property type="match status" value="1"/>
</dbReference>
<feature type="domain" description="Nucleotidyl transferase" evidence="9">
    <location>
        <begin position="2"/>
        <end position="237"/>
    </location>
</feature>
<dbReference type="Proteomes" id="UP000565078">
    <property type="component" value="Unassembled WGS sequence"/>
</dbReference>
<reference evidence="11" key="1">
    <citation type="journal article" date="2020" name="bioRxiv">
        <title>A rank-normalized archaeal taxonomy based on genome phylogeny resolves widespread incomplete and uneven classifications.</title>
        <authorList>
            <person name="Rinke C."/>
            <person name="Chuvochina M."/>
            <person name="Mussig A.J."/>
            <person name="Chaumeil P.-A."/>
            <person name="Waite D.W."/>
            <person name="Whitman W.B."/>
            <person name="Parks D.H."/>
            <person name="Hugenholtz P."/>
        </authorList>
    </citation>
    <scope>NUCLEOTIDE SEQUENCE [LARGE SCALE GENOMIC DNA]</scope>
</reference>
<evidence type="ECO:0000256" key="4">
    <source>
        <dbReference type="ARBA" id="ARBA00022679"/>
    </source>
</evidence>
<dbReference type="PANTHER" id="PTHR43532:SF1">
    <property type="entry name" value="GLUCOSE-1-PHOSPHATE THYMIDYLYLTRANSFERASE 1"/>
    <property type="match status" value="1"/>
</dbReference>
<comment type="caution">
    <text evidence="10">The sequence shown here is derived from an EMBL/GenBank/DDBJ whole genome shotgun (WGS) entry which is preliminary data.</text>
</comment>
<accession>A0A7J4IVU5</accession>
<evidence type="ECO:0000256" key="5">
    <source>
        <dbReference type="ARBA" id="ARBA00022695"/>
    </source>
</evidence>
<dbReference type="InterPro" id="IPR005907">
    <property type="entry name" value="G1P_thy_trans_s"/>
</dbReference>
<comment type="cofactor">
    <cofactor evidence="1">
        <name>Mg(2+)</name>
        <dbReference type="ChEBI" id="CHEBI:18420"/>
    </cofactor>
</comment>
<dbReference type="Pfam" id="PF00483">
    <property type="entry name" value="NTP_transferase"/>
    <property type="match status" value="1"/>
</dbReference>
<comment type="similarity">
    <text evidence="2">Belongs to the glucose-1-phosphate thymidylyltransferase family.</text>
</comment>
<dbReference type="SUPFAM" id="SSF53448">
    <property type="entry name" value="Nucleotide-diphospho-sugar transferases"/>
    <property type="match status" value="1"/>
</dbReference>
<sequence length="242" mass="26743">MKGVILAGGNGTRLLPLTRSTNKHLLPIYDKPMIYYPIETLKKAGITEILVITGTGHAGAIFSLLGSGKEFGVNFTFRVQEEAGGLPQAIDLAKGFVGEDKFVAINGDNILFDDIAPFIREFEKREDERSRILLYKTTTQEARKAGVAVLEGDKVTKVIEKPKNPPTNWVAVGVYMYTPHVFEVIKSLKPSGRGELEITDIHNYYIKMNALMASKLTKDWLDAGSFDELLRANSIVAKKKGV</sequence>
<gene>
    <name evidence="10" type="ORF">HA254_02875</name>
</gene>
<dbReference type="GO" id="GO:0046872">
    <property type="term" value="F:metal ion binding"/>
    <property type="evidence" value="ECO:0007669"/>
    <property type="project" value="UniProtKB-KW"/>
</dbReference>